<keyword evidence="1" id="KW-0547">Nucleotide-binding</keyword>
<keyword evidence="1" id="KW-0067">ATP-binding</keyword>
<organism evidence="1 2">
    <name type="scientific">Parabacteroides distasonis</name>
    <dbReference type="NCBI Taxonomy" id="823"/>
    <lineage>
        <taxon>Bacteria</taxon>
        <taxon>Pseudomonadati</taxon>
        <taxon>Bacteroidota</taxon>
        <taxon>Bacteroidia</taxon>
        <taxon>Bacteroidales</taxon>
        <taxon>Tannerellaceae</taxon>
        <taxon>Parabacteroides</taxon>
    </lineage>
</organism>
<dbReference type="Proteomes" id="UP000463337">
    <property type="component" value="Unassembled WGS sequence"/>
</dbReference>
<name>A0A6I2MTU4_PARDI</name>
<dbReference type="RefSeq" id="WP_121961345.1">
    <property type="nucleotide sequence ID" value="NZ_AP019729.1"/>
</dbReference>
<evidence type="ECO:0000313" key="1">
    <source>
        <dbReference type="EMBL" id="MRY56668.1"/>
    </source>
</evidence>
<reference evidence="1 2" key="1">
    <citation type="journal article" date="2019" name="Nat. Med.">
        <title>A library of human gut bacterial isolates paired with longitudinal multiomics data enables mechanistic microbiome research.</title>
        <authorList>
            <person name="Poyet M."/>
            <person name="Groussin M."/>
            <person name="Gibbons S.M."/>
            <person name="Avila-Pacheco J."/>
            <person name="Jiang X."/>
            <person name="Kearney S.M."/>
            <person name="Perrotta A.R."/>
            <person name="Berdy B."/>
            <person name="Zhao S."/>
            <person name="Lieberman T.D."/>
            <person name="Swanson P.K."/>
            <person name="Smith M."/>
            <person name="Roesemann S."/>
            <person name="Alexander J.E."/>
            <person name="Rich S.A."/>
            <person name="Livny J."/>
            <person name="Vlamakis H."/>
            <person name="Clish C."/>
            <person name="Bullock K."/>
            <person name="Deik A."/>
            <person name="Scott J."/>
            <person name="Pierce K.A."/>
            <person name="Xavier R.J."/>
            <person name="Alm E.J."/>
        </authorList>
    </citation>
    <scope>NUCLEOTIDE SEQUENCE [LARGE SCALE GENOMIC DNA]</scope>
    <source>
        <strain evidence="1 2">BIOML-A41</strain>
    </source>
</reference>
<dbReference type="GO" id="GO:0005524">
    <property type="term" value="F:ATP binding"/>
    <property type="evidence" value="ECO:0007669"/>
    <property type="project" value="UniProtKB-KW"/>
</dbReference>
<evidence type="ECO:0000313" key="2">
    <source>
        <dbReference type="Proteomes" id="UP000463337"/>
    </source>
</evidence>
<comment type="caution">
    <text evidence="1">The sequence shown here is derived from an EMBL/GenBank/DDBJ whole genome shotgun (WGS) entry which is preliminary data.</text>
</comment>
<dbReference type="InterPro" id="IPR027417">
    <property type="entry name" value="P-loop_NTPase"/>
</dbReference>
<protein>
    <submittedName>
        <fullName evidence="1">ATP-binding protein</fullName>
    </submittedName>
</protein>
<gene>
    <name evidence="1" type="ORF">GKD59_01805</name>
</gene>
<accession>A0A6I2MTU4</accession>
<dbReference type="Gene3D" id="3.40.50.300">
    <property type="entry name" value="P-loop containing nucleotide triphosphate hydrolases"/>
    <property type="match status" value="1"/>
</dbReference>
<dbReference type="PANTHER" id="PTHR34301:SF8">
    <property type="entry name" value="ATPASE DOMAIN-CONTAINING PROTEIN"/>
    <property type="match status" value="1"/>
</dbReference>
<dbReference type="PANTHER" id="PTHR34301">
    <property type="entry name" value="DNA-BINDING PROTEIN-RELATED"/>
    <property type="match status" value="1"/>
</dbReference>
<dbReference type="EMBL" id="WKLT01000001">
    <property type="protein sequence ID" value="MRY56668.1"/>
    <property type="molecule type" value="Genomic_DNA"/>
</dbReference>
<dbReference type="SUPFAM" id="SSF52540">
    <property type="entry name" value="P-loop containing nucleoside triphosphate hydrolases"/>
    <property type="match status" value="1"/>
</dbReference>
<dbReference type="AlphaFoldDB" id="A0A6I2MTU4"/>
<proteinExistence type="predicted"/>
<sequence length="325" mass="38071">MRPGRGTFILEEIRGKRNDIYASQSIKEFTESLSQAILQQIPEQKSIGKRFLDLLKGFHPILSYDALTGQPEISFEFTEQKGAEKTLAAIFQFLETQDRRILIAIDEFQQIANYPETNTEALLRSYIQQLKNVRFIFSGSNKHMMNELFNSAKRPFFSSTQMMPLAAIPNNFYATFIKNKFTESNREISDEAIHFLLTWTRTHTYYTQTLCNHLYASSLKRIQEEDVRNICSDLLSSQQATYIQYRRLLSPVQWQLLIAIAKEERVFQPQSKAFLAKYKIGTPANSKRALEALLDKEMIFKEEDLRNSWYQVYDVFLSRWLQLTF</sequence>